<accession>A0A9Q9C818</accession>
<dbReference type="AlphaFoldDB" id="A0A9Q9C818"/>
<organism evidence="1 2">
    <name type="scientific">Encephalitozoon hellem</name>
    <name type="common">Microsporidian parasite</name>
    <dbReference type="NCBI Taxonomy" id="27973"/>
    <lineage>
        <taxon>Eukaryota</taxon>
        <taxon>Fungi</taxon>
        <taxon>Fungi incertae sedis</taxon>
        <taxon>Microsporidia</taxon>
        <taxon>Unikaryonidae</taxon>
        <taxon>Encephalitozoon</taxon>
    </lineage>
</organism>
<evidence type="ECO:0000313" key="1">
    <source>
        <dbReference type="EMBL" id="UTX43160.1"/>
    </source>
</evidence>
<gene>
    <name evidence="1" type="ORF">GPU96_05g09000</name>
</gene>
<evidence type="ECO:0000313" key="2">
    <source>
        <dbReference type="Proteomes" id="UP001059546"/>
    </source>
</evidence>
<dbReference type="Proteomes" id="UP001059546">
    <property type="component" value="Chromosome V"/>
</dbReference>
<sequence>MEKMDKEYDIIQIPKGIRREDLPEKMEVGKPFEVNGCLYVCEKRNGMEMKVCSQEKGKTSVPAMSKSFYVVRRV</sequence>
<dbReference type="EMBL" id="CP075151">
    <property type="protein sequence ID" value="UTX43160.1"/>
    <property type="molecule type" value="Genomic_DNA"/>
</dbReference>
<name>A0A9Q9C818_ENCHE</name>
<protein>
    <submittedName>
        <fullName evidence="1">Uncharacterized protein</fullName>
    </submittedName>
</protein>
<reference evidence="1" key="1">
    <citation type="submission" date="2021-05" db="EMBL/GenBank/DDBJ databases">
        <title>Encephalitozoon hellem ATCC 50604 Complete Genome.</title>
        <authorList>
            <person name="Mascarenhas dos Santos A.C."/>
            <person name="Julian A.T."/>
            <person name="Pombert J.-F."/>
        </authorList>
    </citation>
    <scope>NUCLEOTIDE SEQUENCE</scope>
    <source>
        <strain evidence="1">ATCC 50604</strain>
    </source>
</reference>
<proteinExistence type="predicted"/>